<reference evidence="2 3" key="1">
    <citation type="journal article" date="2019" name="Environ. Microbiol.">
        <title>At the nexus of three kingdoms: the genome of the mycorrhizal fungus Gigaspora margarita provides insights into plant, endobacterial and fungal interactions.</title>
        <authorList>
            <person name="Venice F."/>
            <person name="Ghignone S."/>
            <person name="Salvioli di Fossalunga A."/>
            <person name="Amselem J."/>
            <person name="Novero M."/>
            <person name="Xianan X."/>
            <person name="Sedzielewska Toro K."/>
            <person name="Morin E."/>
            <person name="Lipzen A."/>
            <person name="Grigoriev I.V."/>
            <person name="Henrissat B."/>
            <person name="Martin F.M."/>
            <person name="Bonfante P."/>
        </authorList>
    </citation>
    <scope>NUCLEOTIDE SEQUENCE [LARGE SCALE GENOMIC DNA]</scope>
    <source>
        <strain evidence="2 3">BEG34</strain>
    </source>
</reference>
<dbReference type="Proteomes" id="UP000439903">
    <property type="component" value="Unassembled WGS sequence"/>
</dbReference>
<proteinExistence type="predicted"/>
<evidence type="ECO:0000313" key="3">
    <source>
        <dbReference type="Proteomes" id="UP000439903"/>
    </source>
</evidence>
<feature type="region of interest" description="Disordered" evidence="1">
    <location>
        <begin position="1"/>
        <end position="21"/>
    </location>
</feature>
<organism evidence="2 3">
    <name type="scientific">Gigaspora margarita</name>
    <dbReference type="NCBI Taxonomy" id="4874"/>
    <lineage>
        <taxon>Eukaryota</taxon>
        <taxon>Fungi</taxon>
        <taxon>Fungi incertae sedis</taxon>
        <taxon>Mucoromycota</taxon>
        <taxon>Glomeromycotina</taxon>
        <taxon>Glomeromycetes</taxon>
        <taxon>Diversisporales</taxon>
        <taxon>Gigasporaceae</taxon>
        <taxon>Gigaspora</taxon>
    </lineage>
</organism>
<name>A0A8H4AKY2_GIGMA</name>
<comment type="caution">
    <text evidence="2">The sequence shown here is derived from an EMBL/GenBank/DDBJ whole genome shotgun (WGS) entry which is preliminary data.</text>
</comment>
<evidence type="ECO:0000256" key="1">
    <source>
        <dbReference type="SAM" id="MobiDB-lite"/>
    </source>
</evidence>
<evidence type="ECO:0000313" key="2">
    <source>
        <dbReference type="EMBL" id="KAF0507670.1"/>
    </source>
</evidence>
<protein>
    <submittedName>
        <fullName evidence="2">Uncharacterized protein</fullName>
    </submittedName>
</protein>
<keyword evidence="3" id="KW-1185">Reference proteome</keyword>
<accession>A0A8H4AKY2</accession>
<sequence length="98" mass="11354">MLLYSTPNPGQGHASALSDYPQQQLNHVDDVTLYPDPNEEKITNAFQEIDPFSYQAHIDTGNTMQNNNHTDNTYNNNNIFFLYDDLFSDNYFIPSFRN</sequence>
<dbReference type="EMBL" id="WTPW01000478">
    <property type="protein sequence ID" value="KAF0507670.1"/>
    <property type="molecule type" value="Genomic_DNA"/>
</dbReference>
<gene>
    <name evidence="2" type="ORF">F8M41_018955</name>
</gene>
<dbReference type="AlphaFoldDB" id="A0A8H4AKY2"/>